<proteinExistence type="predicted"/>
<keyword evidence="5" id="KW-1185">Reference proteome</keyword>
<evidence type="ECO:0000313" key="4">
    <source>
        <dbReference type="EMBL" id="TDO25574.1"/>
    </source>
</evidence>
<dbReference type="RefSeq" id="WP_238166230.1">
    <property type="nucleotide sequence ID" value="NZ_SNWQ01000086.1"/>
</dbReference>
<feature type="transmembrane region" description="Helical" evidence="1">
    <location>
        <begin position="42"/>
        <end position="68"/>
    </location>
</feature>
<dbReference type="PANTHER" id="PTHR30298:SF0">
    <property type="entry name" value="PROTEIN YBFL-RELATED"/>
    <property type="match status" value="1"/>
</dbReference>
<keyword evidence="1" id="KW-0472">Membrane</keyword>
<sequence length="377" mass="40929">MSSSRTTAHLPAALADTSGSRLLDLLKTVPDPRARRGRRHDLASVLAVGLAAVIGGARSFVAIGEWVAHQPPETRRVLGVAGAAVPDESTIRRVFARLDSDLLDQLIGAFMWTRTHTVGARRVIALDGKTVRGARSKTTTAPHLVAALDQRTGAVVGQLAVTAKSNEIPAVQGLLKLFDLTGVIVTVDAMHTQTDTAEQITTAGGDYVFTVKGNQPTLFRACKNLPWKDVPSHTTTSREHGRTATRTIKVTTAPSWVEFAGATQIAQLRRTVTRNGKKAVEVVYLITSADHHQAPPATLAAWVRGHWGIENRLHWVRDVTYDEDRSQVRTGNGPQVMATLRNTAISLLRLTGVDNIAQRLRHHARDPETILNLLLTC</sequence>
<name>A0A4R6ISV5_9ACTN</name>
<dbReference type="InterPro" id="IPR051698">
    <property type="entry name" value="Transposase_11-like"/>
</dbReference>
<dbReference type="GO" id="GO:0006313">
    <property type="term" value="P:DNA transposition"/>
    <property type="evidence" value="ECO:0007669"/>
    <property type="project" value="InterPro"/>
</dbReference>
<feature type="domain" description="Transposase IS4-like" evidence="2">
    <location>
        <begin position="121"/>
        <end position="346"/>
    </location>
</feature>
<dbReference type="EMBL" id="SNWQ01000086">
    <property type="protein sequence ID" value="TDO25574.1"/>
    <property type="molecule type" value="Genomic_DNA"/>
</dbReference>
<dbReference type="Pfam" id="PF13808">
    <property type="entry name" value="DDE_Tnp_1_assoc"/>
    <property type="match status" value="1"/>
</dbReference>
<dbReference type="PANTHER" id="PTHR30298">
    <property type="entry name" value="H REPEAT-ASSOCIATED PREDICTED TRANSPOSASE"/>
    <property type="match status" value="1"/>
</dbReference>
<dbReference type="AlphaFoldDB" id="A0A4R6ISV5"/>
<keyword evidence="1" id="KW-1133">Transmembrane helix</keyword>
<protein>
    <submittedName>
        <fullName evidence="4">Putative transposase YbfD/YdcC</fullName>
    </submittedName>
</protein>
<organism evidence="4 5">
    <name type="scientific">Kribbella caucasensis</name>
    <dbReference type="NCBI Taxonomy" id="2512215"/>
    <lineage>
        <taxon>Bacteria</taxon>
        <taxon>Bacillati</taxon>
        <taxon>Actinomycetota</taxon>
        <taxon>Actinomycetes</taxon>
        <taxon>Propionibacteriales</taxon>
        <taxon>Kribbellaceae</taxon>
        <taxon>Kribbella</taxon>
    </lineage>
</organism>
<dbReference type="InterPro" id="IPR047647">
    <property type="entry name" value="ISAs1_transpos"/>
</dbReference>
<dbReference type="Proteomes" id="UP000295388">
    <property type="component" value="Unassembled WGS sequence"/>
</dbReference>
<dbReference type="GO" id="GO:0003677">
    <property type="term" value="F:DNA binding"/>
    <property type="evidence" value="ECO:0007669"/>
    <property type="project" value="InterPro"/>
</dbReference>
<comment type="caution">
    <text evidence="4">The sequence shown here is derived from an EMBL/GenBank/DDBJ whole genome shotgun (WGS) entry which is preliminary data.</text>
</comment>
<dbReference type="Pfam" id="PF01609">
    <property type="entry name" value="DDE_Tnp_1"/>
    <property type="match status" value="1"/>
</dbReference>
<dbReference type="InterPro" id="IPR032806">
    <property type="entry name" value="YbfD_N"/>
</dbReference>
<evidence type="ECO:0000256" key="1">
    <source>
        <dbReference type="SAM" id="Phobius"/>
    </source>
</evidence>
<evidence type="ECO:0000313" key="5">
    <source>
        <dbReference type="Proteomes" id="UP000295388"/>
    </source>
</evidence>
<accession>A0A4R6ISV5</accession>
<dbReference type="InterPro" id="IPR002559">
    <property type="entry name" value="Transposase_11"/>
</dbReference>
<keyword evidence="1" id="KW-0812">Transmembrane</keyword>
<evidence type="ECO:0000259" key="3">
    <source>
        <dbReference type="Pfam" id="PF13808"/>
    </source>
</evidence>
<evidence type="ECO:0000259" key="2">
    <source>
        <dbReference type="Pfam" id="PF01609"/>
    </source>
</evidence>
<dbReference type="GO" id="GO:0004803">
    <property type="term" value="F:transposase activity"/>
    <property type="evidence" value="ECO:0007669"/>
    <property type="project" value="InterPro"/>
</dbReference>
<reference evidence="4 5" key="1">
    <citation type="submission" date="2019-03" db="EMBL/GenBank/DDBJ databases">
        <title>Genomic Encyclopedia of Type Strains, Phase III (KMG-III): the genomes of soil and plant-associated and newly described type strains.</title>
        <authorList>
            <person name="Whitman W."/>
        </authorList>
    </citation>
    <scope>NUCLEOTIDE SEQUENCE [LARGE SCALE GENOMIC DNA]</scope>
    <source>
        <strain evidence="4 5">VKM Ac-2527</strain>
    </source>
</reference>
<feature type="domain" description="H repeat-associated protein N-terminal" evidence="3">
    <location>
        <begin position="24"/>
        <end position="111"/>
    </location>
</feature>
<dbReference type="NCBIfam" id="NF033564">
    <property type="entry name" value="transpos_ISAs1"/>
    <property type="match status" value="1"/>
</dbReference>
<gene>
    <name evidence="4" type="ORF">EV643_1861</name>
</gene>